<protein>
    <recommendedName>
        <fullName evidence="7">Small ribosomal subunit protein bS18m</fullName>
    </recommendedName>
    <alternativeName>
        <fullName evidence="9">28S ribosomal protein S18-1, mitochondrial</fullName>
    </alternativeName>
    <alternativeName>
        <fullName evidence="8">28S ribosomal protein S18c, mitochondrial</fullName>
    </alternativeName>
</protein>
<comment type="similarity">
    <text evidence="2">Belongs to the bacterial ribosomal protein bS18 family.</text>
</comment>
<evidence type="ECO:0000256" key="2">
    <source>
        <dbReference type="ARBA" id="ARBA00005589"/>
    </source>
</evidence>
<dbReference type="SUPFAM" id="SSF46911">
    <property type="entry name" value="Ribosomal protein S18"/>
    <property type="match status" value="1"/>
</dbReference>
<dbReference type="NCBIfam" id="TIGR00165">
    <property type="entry name" value="S18"/>
    <property type="match status" value="1"/>
</dbReference>
<evidence type="ECO:0000256" key="8">
    <source>
        <dbReference type="ARBA" id="ARBA00076783"/>
    </source>
</evidence>
<evidence type="ECO:0000256" key="1">
    <source>
        <dbReference type="ARBA" id="ARBA00004173"/>
    </source>
</evidence>
<keyword evidence="4" id="KW-0689">Ribosomal protein</keyword>
<dbReference type="Proteomes" id="UP000694563">
    <property type="component" value="Chromosome 5"/>
</dbReference>
<evidence type="ECO:0000256" key="7">
    <source>
        <dbReference type="ARBA" id="ARBA00035264"/>
    </source>
</evidence>
<gene>
    <name evidence="11" type="primary">MRPS18C</name>
</gene>
<feature type="compositionally biased region" description="Basic and acidic residues" evidence="10">
    <location>
        <begin position="60"/>
        <end position="77"/>
    </location>
</feature>
<evidence type="ECO:0000256" key="6">
    <source>
        <dbReference type="ARBA" id="ARBA00023274"/>
    </source>
</evidence>
<dbReference type="InterPro" id="IPR036870">
    <property type="entry name" value="Ribosomal_bS18_sf"/>
</dbReference>
<evidence type="ECO:0000256" key="9">
    <source>
        <dbReference type="ARBA" id="ARBA00080084"/>
    </source>
</evidence>
<dbReference type="GO" id="GO:0003735">
    <property type="term" value="F:structural constituent of ribosome"/>
    <property type="evidence" value="ECO:0007669"/>
    <property type="project" value="InterPro"/>
</dbReference>
<dbReference type="FunFam" id="4.10.640.10:FF:000007">
    <property type="entry name" value="28S ribosomal protein S18c, mitochondrial"/>
    <property type="match status" value="1"/>
</dbReference>
<evidence type="ECO:0000256" key="4">
    <source>
        <dbReference type="ARBA" id="ARBA00022980"/>
    </source>
</evidence>
<dbReference type="GO" id="GO:0005743">
    <property type="term" value="C:mitochondrial inner membrane"/>
    <property type="evidence" value="ECO:0007669"/>
    <property type="project" value="UniProtKB-ARBA"/>
</dbReference>
<feature type="region of interest" description="Disordered" evidence="10">
    <location>
        <begin position="112"/>
        <end position="131"/>
    </location>
</feature>
<keyword evidence="12" id="KW-1185">Reference proteome</keyword>
<sequence>MAARAVAARRPWQRLVPGASLPIPRVPSVPSVRVSGLSHCAAKLIALSPAAALWARPRRLQHEGQPEGQHERSDQVRLPRPAVPLLPRRKAQALAGKAVPWSLCSSGSSDPESIVGVQRRGRSSGPIQMENPYKDPPKRCVLCGINVDYKNVQLLSQFVSPYTGSIYGRHITGLCNKKQKEITKAIKRAHVFGFMPVMFKNPQFLTDPKLCNIKYPE</sequence>
<dbReference type="Pfam" id="PF01084">
    <property type="entry name" value="Ribosomal_S18"/>
    <property type="match status" value="1"/>
</dbReference>
<dbReference type="GO" id="GO:0032543">
    <property type="term" value="P:mitochondrial translation"/>
    <property type="evidence" value="ECO:0007669"/>
    <property type="project" value="TreeGrafter"/>
</dbReference>
<accession>A0A8C3TQX2</accession>
<evidence type="ECO:0000256" key="5">
    <source>
        <dbReference type="ARBA" id="ARBA00023128"/>
    </source>
</evidence>
<keyword evidence="5" id="KW-0496">Mitochondrion</keyword>
<dbReference type="PANTHER" id="PTHR13479">
    <property type="entry name" value="30S RIBOSOMAL PROTEIN S18"/>
    <property type="match status" value="1"/>
</dbReference>
<evidence type="ECO:0000256" key="3">
    <source>
        <dbReference type="ARBA" id="ARBA00022946"/>
    </source>
</evidence>
<reference evidence="11" key="2">
    <citation type="submission" date="2025-08" db="UniProtKB">
        <authorList>
            <consortium name="Ensembl"/>
        </authorList>
    </citation>
    <scope>IDENTIFICATION</scope>
</reference>
<keyword evidence="6" id="KW-0687">Ribonucleoprotein</keyword>
<dbReference type="GO" id="GO:0005763">
    <property type="term" value="C:mitochondrial small ribosomal subunit"/>
    <property type="evidence" value="ECO:0007669"/>
    <property type="project" value="UniProtKB-ARBA"/>
</dbReference>
<feature type="region of interest" description="Disordered" evidence="10">
    <location>
        <begin position="60"/>
        <end position="82"/>
    </location>
</feature>
<organism evidence="11 12">
    <name type="scientific">Catharus ustulatus</name>
    <name type="common">Russet-backed thrush</name>
    <name type="synonym">Hylocichla ustulatus</name>
    <dbReference type="NCBI Taxonomy" id="91951"/>
    <lineage>
        <taxon>Eukaryota</taxon>
        <taxon>Metazoa</taxon>
        <taxon>Chordata</taxon>
        <taxon>Craniata</taxon>
        <taxon>Vertebrata</taxon>
        <taxon>Euteleostomi</taxon>
        <taxon>Archelosauria</taxon>
        <taxon>Archosauria</taxon>
        <taxon>Dinosauria</taxon>
        <taxon>Saurischia</taxon>
        <taxon>Theropoda</taxon>
        <taxon>Coelurosauria</taxon>
        <taxon>Aves</taxon>
        <taxon>Neognathae</taxon>
        <taxon>Neoaves</taxon>
        <taxon>Telluraves</taxon>
        <taxon>Australaves</taxon>
        <taxon>Passeriformes</taxon>
        <taxon>Turdidae</taxon>
        <taxon>Catharus</taxon>
    </lineage>
</organism>
<reference evidence="11" key="3">
    <citation type="submission" date="2025-09" db="UniProtKB">
        <authorList>
            <consortium name="Ensembl"/>
        </authorList>
    </citation>
    <scope>IDENTIFICATION</scope>
</reference>
<dbReference type="Gene3D" id="4.10.640.10">
    <property type="entry name" value="Ribosomal protein S18"/>
    <property type="match status" value="1"/>
</dbReference>
<dbReference type="PANTHER" id="PTHR13479:SF40">
    <property type="entry name" value="SMALL RIBOSOMAL SUBUNIT PROTEIN BS18M"/>
    <property type="match status" value="1"/>
</dbReference>
<dbReference type="AlphaFoldDB" id="A0A8C3TQX2"/>
<proteinExistence type="inferred from homology"/>
<name>A0A8C3TQX2_CATUS</name>
<reference evidence="11" key="1">
    <citation type="submission" date="2020-10" db="EMBL/GenBank/DDBJ databases">
        <title>Catharus ustulatus (Swainson's thrush) genome, bCatUst1, primary haplotype v2.</title>
        <authorList>
            <person name="Delmore K."/>
            <person name="Vafadar M."/>
            <person name="Formenti G."/>
            <person name="Chow W."/>
            <person name="Pelan S."/>
            <person name="Howe K."/>
            <person name="Rhie A."/>
            <person name="Mountcastle J."/>
            <person name="Haase B."/>
            <person name="Fedrigo O."/>
            <person name="Jarvis E.D."/>
        </authorList>
    </citation>
    <scope>NUCLEOTIDE SEQUENCE [LARGE SCALE GENOMIC DNA]</scope>
</reference>
<keyword evidence="3" id="KW-0809">Transit peptide</keyword>
<evidence type="ECO:0000313" key="12">
    <source>
        <dbReference type="Proteomes" id="UP000694563"/>
    </source>
</evidence>
<dbReference type="Ensembl" id="ENSCUST00005003556.1">
    <property type="protein sequence ID" value="ENSCUSP00005003386.1"/>
    <property type="gene ID" value="ENSCUSG00005002257.1"/>
</dbReference>
<dbReference type="GO" id="GO:0070181">
    <property type="term" value="F:small ribosomal subunit rRNA binding"/>
    <property type="evidence" value="ECO:0007669"/>
    <property type="project" value="TreeGrafter"/>
</dbReference>
<dbReference type="InterPro" id="IPR001648">
    <property type="entry name" value="Ribosomal_bS18"/>
</dbReference>
<evidence type="ECO:0000313" key="11">
    <source>
        <dbReference type="Ensembl" id="ENSCUSP00005003386.1"/>
    </source>
</evidence>
<comment type="subcellular location">
    <subcellularLocation>
        <location evidence="1">Mitochondrion</location>
    </subcellularLocation>
</comment>
<evidence type="ECO:0000256" key="10">
    <source>
        <dbReference type="SAM" id="MobiDB-lite"/>
    </source>
</evidence>